<dbReference type="RefSeq" id="WP_183999733.1">
    <property type="nucleotide sequence ID" value="NZ_JACIEH010000003.1"/>
</dbReference>
<keyword evidence="2" id="KW-0812">Transmembrane</keyword>
<gene>
    <name evidence="3" type="ORF">GGR46_004010</name>
</gene>
<sequence>MHSDIDEALRRLGTASHPGLEGLEDSVLAGVKSRREARAGIRMAALAGVGAIALGTLAAGPTAPPASASPLAPFGAAAPLAPSTLLVTE</sequence>
<dbReference type="Proteomes" id="UP000557392">
    <property type="component" value="Unassembled WGS sequence"/>
</dbReference>
<feature type="region of interest" description="Disordered" evidence="1">
    <location>
        <begin position="1"/>
        <end position="20"/>
    </location>
</feature>
<dbReference type="AlphaFoldDB" id="A0A7W6JVQ4"/>
<reference evidence="3 4" key="1">
    <citation type="submission" date="2020-08" db="EMBL/GenBank/DDBJ databases">
        <title>Genomic Encyclopedia of Type Strains, Phase IV (KMG-IV): sequencing the most valuable type-strain genomes for metagenomic binning, comparative biology and taxonomic classification.</title>
        <authorList>
            <person name="Goeker M."/>
        </authorList>
    </citation>
    <scope>NUCLEOTIDE SEQUENCE [LARGE SCALE GENOMIC DNA]</scope>
    <source>
        <strain evidence="3 4">DSM 101806</strain>
    </source>
</reference>
<feature type="compositionally biased region" description="Basic and acidic residues" evidence="1">
    <location>
        <begin position="1"/>
        <end position="10"/>
    </location>
</feature>
<dbReference type="EMBL" id="JACIEH010000003">
    <property type="protein sequence ID" value="MBB4100438.1"/>
    <property type="molecule type" value="Genomic_DNA"/>
</dbReference>
<evidence type="ECO:0000256" key="1">
    <source>
        <dbReference type="SAM" id="MobiDB-lite"/>
    </source>
</evidence>
<feature type="transmembrane region" description="Helical" evidence="2">
    <location>
        <begin position="41"/>
        <end position="60"/>
    </location>
</feature>
<keyword evidence="2" id="KW-0472">Membrane</keyword>
<protein>
    <submittedName>
        <fullName evidence="3">Uncharacterized protein</fullName>
    </submittedName>
</protein>
<keyword evidence="2" id="KW-1133">Transmembrane helix</keyword>
<proteinExistence type="predicted"/>
<evidence type="ECO:0000313" key="3">
    <source>
        <dbReference type="EMBL" id="MBB4100438.1"/>
    </source>
</evidence>
<comment type="caution">
    <text evidence="3">The sequence shown here is derived from an EMBL/GenBank/DDBJ whole genome shotgun (WGS) entry which is preliminary data.</text>
</comment>
<name>A0A7W6JVQ4_9SPHN</name>
<evidence type="ECO:0000313" key="4">
    <source>
        <dbReference type="Proteomes" id="UP000557392"/>
    </source>
</evidence>
<keyword evidence="4" id="KW-1185">Reference proteome</keyword>
<organism evidence="3 4">
    <name type="scientific">Sphingomonas kyeonggiensis</name>
    <dbReference type="NCBI Taxonomy" id="1268553"/>
    <lineage>
        <taxon>Bacteria</taxon>
        <taxon>Pseudomonadati</taxon>
        <taxon>Pseudomonadota</taxon>
        <taxon>Alphaproteobacteria</taxon>
        <taxon>Sphingomonadales</taxon>
        <taxon>Sphingomonadaceae</taxon>
        <taxon>Sphingomonas</taxon>
    </lineage>
</organism>
<evidence type="ECO:0000256" key="2">
    <source>
        <dbReference type="SAM" id="Phobius"/>
    </source>
</evidence>
<accession>A0A7W6JVQ4</accession>